<reference evidence="1" key="1">
    <citation type="submission" date="2018-03" db="EMBL/GenBank/DDBJ databases">
        <authorList>
            <person name="Guldener U."/>
        </authorList>
    </citation>
    <scope>NUCLEOTIDE SEQUENCE</scope>
</reference>
<evidence type="ECO:0000313" key="1">
    <source>
        <dbReference type="EMBL" id="SPN98604.1"/>
    </source>
</evidence>
<keyword evidence="2" id="KW-1185">Reference proteome</keyword>
<evidence type="ECO:0000313" key="2">
    <source>
        <dbReference type="Proteomes" id="UP001187682"/>
    </source>
</evidence>
<dbReference type="AlphaFoldDB" id="A0AAE8MT07"/>
<comment type="caution">
    <text evidence="1">The sequence shown here is derived from an EMBL/GenBank/DDBJ whole genome shotgun (WGS) entry which is preliminary data.</text>
</comment>
<name>A0AAE8MT07_9PEZI</name>
<sequence length="66" mass="7854">MAEALWYRKQQEETAMRIDFGILSSSLPSGGFRSRARDIREEWESHKSRVVAIEAQEMHMKREERD</sequence>
<dbReference type="EMBL" id="ONZQ02000002">
    <property type="protein sequence ID" value="SPN98604.1"/>
    <property type="molecule type" value="Genomic_DNA"/>
</dbReference>
<protein>
    <submittedName>
        <fullName evidence="1">Uncharacterized protein</fullName>
    </submittedName>
</protein>
<organism evidence="1 2">
    <name type="scientific">Cephalotrichum gorgonifer</name>
    <dbReference type="NCBI Taxonomy" id="2041049"/>
    <lineage>
        <taxon>Eukaryota</taxon>
        <taxon>Fungi</taxon>
        <taxon>Dikarya</taxon>
        <taxon>Ascomycota</taxon>
        <taxon>Pezizomycotina</taxon>
        <taxon>Sordariomycetes</taxon>
        <taxon>Hypocreomycetidae</taxon>
        <taxon>Microascales</taxon>
        <taxon>Microascaceae</taxon>
        <taxon>Cephalotrichum</taxon>
    </lineage>
</organism>
<accession>A0AAE8MT07</accession>
<dbReference type="Proteomes" id="UP001187682">
    <property type="component" value="Unassembled WGS sequence"/>
</dbReference>
<proteinExistence type="predicted"/>
<gene>
    <name evidence="1" type="ORF">DNG_01649</name>
</gene>